<dbReference type="RefSeq" id="WP_212998037.1">
    <property type="nucleotide sequence ID" value="NZ_BAAATW010000007.1"/>
</dbReference>
<reference evidence="3" key="1">
    <citation type="submission" date="2021-03" db="EMBL/GenBank/DDBJ databases">
        <title>Whole genome shotgun sequence of Actinoplanes consettensis NBRC 14913.</title>
        <authorList>
            <person name="Komaki H."/>
            <person name="Tamura T."/>
        </authorList>
    </citation>
    <scope>NUCLEOTIDE SEQUENCE</scope>
    <source>
        <strain evidence="3">NBRC 14913</strain>
    </source>
</reference>
<gene>
    <name evidence="3" type="ORF">Aco04nite_32480</name>
</gene>
<keyword evidence="4" id="KW-1185">Reference proteome</keyword>
<keyword evidence="2" id="KW-1133">Transmembrane helix</keyword>
<evidence type="ECO:0000256" key="2">
    <source>
        <dbReference type="SAM" id="Phobius"/>
    </source>
</evidence>
<evidence type="ECO:0000256" key="1">
    <source>
        <dbReference type="SAM" id="MobiDB-lite"/>
    </source>
</evidence>
<feature type="compositionally biased region" description="Basic residues" evidence="1">
    <location>
        <begin position="1"/>
        <end position="11"/>
    </location>
</feature>
<keyword evidence="2" id="KW-0472">Membrane</keyword>
<dbReference type="EMBL" id="BOQP01000016">
    <property type="protein sequence ID" value="GIM72894.1"/>
    <property type="molecule type" value="Genomic_DNA"/>
</dbReference>
<name>A0A919VNL1_9ACTN</name>
<feature type="region of interest" description="Disordered" evidence="1">
    <location>
        <begin position="1"/>
        <end position="28"/>
    </location>
</feature>
<feature type="transmembrane region" description="Helical" evidence="2">
    <location>
        <begin position="40"/>
        <end position="60"/>
    </location>
</feature>
<feature type="compositionally biased region" description="Pro residues" evidence="1">
    <location>
        <begin position="15"/>
        <end position="28"/>
    </location>
</feature>
<evidence type="ECO:0000313" key="3">
    <source>
        <dbReference type="EMBL" id="GIM72894.1"/>
    </source>
</evidence>
<organism evidence="3 4">
    <name type="scientific">Winogradskya consettensis</name>
    <dbReference type="NCBI Taxonomy" id="113560"/>
    <lineage>
        <taxon>Bacteria</taxon>
        <taxon>Bacillati</taxon>
        <taxon>Actinomycetota</taxon>
        <taxon>Actinomycetes</taxon>
        <taxon>Micromonosporales</taxon>
        <taxon>Micromonosporaceae</taxon>
        <taxon>Winogradskya</taxon>
    </lineage>
</organism>
<sequence length="296" mass="31910">MPARQRRRRKQTPQPADPPAATPSPAAAPLPWWRTAVGQIGTALLAFVLGVASTVLTTYLSGRVTKATQPQVLAVGQTWPSSYYLSIDPGLNSLIEGQPQREPSPAAAEDYFDRLDRFLRGKGALPKARSLTITVTNSQNEPITVKNLQAEVTRREKISFGAQIGDNTGGPIDTTLHFDLSKDRAPGILQCGDEGCALSNEAQEIQRQASYFGTVQENIAAGESRNYNALLDGDNLLVSFRFKITVIALDTHGDRTARQITIRDLGGQDFRGVSGRTGAAAFYTIDGVNGGITKTQ</sequence>
<proteinExistence type="predicted"/>
<keyword evidence="2" id="KW-0812">Transmembrane</keyword>
<protein>
    <submittedName>
        <fullName evidence="3">Uncharacterized protein</fullName>
    </submittedName>
</protein>
<dbReference type="AlphaFoldDB" id="A0A919VNL1"/>
<accession>A0A919VNL1</accession>
<dbReference type="Proteomes" id="UP000680865">
    <property type="component" value="Unassembled WGS sequence"/>
</dbReference>
<comment type="caution">
    <text evidence="3">The sequence shown here is derived from an EMBL/GenBank/DDBJ whole genome shotgun (WGS) entry which is preliminary data.</text>
</comment>
<evidence type="ECO:0000313" key="4">
    <source>
        <dbReference type="Proteomes" id="UP000680865"/>
    </source>
</evidence>